<dbReference type="RefSeq" id="XP_015186602.1">
    <property type="nucleotide sequence ID" value="XM_015331116.1"/>
</dbReference>
<name>A0ABM1J2B5_POLDO</name>
<evidence type="ECO:0000259" key="9">
    <source>
        <dbReference type="Pfam" id="PF21892"/>
    </source>
</evidence>
<reference evidence="11" key="1">
    <citation type="submission" date="2025-08" db="UniProtKB">
        <authorList>
            <consortium name="RefSeq"/>
        </authorList>
    </citation>
    <scope>IDENTIFICATION</scope>
    <source>
        <tissue evidence="11">Whole body</tissue>
    </source>
</reference>
<evidence type="ECO:0000313" key="11">
    <source>
        <dbReference type="RefSeq" id="XP_015186602.1"/>
    </source>
</evidence>
<organism evidence="10 11">
    <name type="scientific">Polistes dominula</name>
    <name type="common">European paper wasp</name>
    <name type="synonym">Vespa dominula</name>
    <dbReference type="NCBI Taxonomy" id="743375"/>
    <lineage>
        <taxon>Eukaryota</taxon>
        <taxon>Metazoa</taxon>
        <taxon>Ecdysozoa</taxon>
        <taxon>Arthropoda</taxon>
        <taxon>Hexapoda</taxon>
        <taxon>Insecta</taxon>
        <taxon>Pterygota</taxon>
        <taxon>Neoptera</taxon>
        <taxon>Endopterygota</taxon>
        <taxon>Hymenoptera</taxon>
        <taxon>Apocrita</taxon>
        <taxon>Aculeata</taxon>
        <taxon>Vespoidea</taxon>
        <taxon>Vespidae</taxon>
        <taxon>Polistinae</taxon>
        <taxon>Polistini</taxon>
        <taxon>Polistes</taxon>
    </lineage>
</organism>
<keyword evidence="4 6" id="KW-0472">Membrane</keyword>
<keyword evidence="2 6" id="KW-0812">Transmembrane</keyword>
<feature type="transmembrane region" description="Helical" evidence="6">
    <location>
        <begin position="286"/>
        <end position="304"/>
    </location>
</feature>
<feature type="transmembrane region" description="Helical" evidence="6">
    <location>
        <begin position="387"/>
        <end position="407"/>
    </location>
</feature>
<feature type="chain" id="PRO_5046927614" evidence="7">
    <location>
        <begin position="23"/>
        <end position="452"/>
    </location>
</feature>
<evidence type="ECO:0000259" key="8">
    <source>
        <dbReference type="Pfam" id="PF10192"/>
    </source>
</evidence>
<feature type="transmembrane region" description="Helical" evidence="6">
    <location>
        <begin position="324"/>
        <end position="342"/>
    </location>
</feature>
<keyword evidence="10" id="KW-1185">Reference proteome</keyword>
<feature type="domain" description="GPR180-like N-terminal" evidence="9">
    <location>
        <begin position="26"/>
        <end position="153"/>
    </location>
</feature>
<evidence type="ECO:0000256" key="6">
    <source>
        <dbReference type="SAM" id="Phobius"/>
    </source>
</evidence>
<dbReference type="Proteomes" id="UP000694924">
    <property type="component" value="Unplaced"/>
</dbReference>
<evidence type="ECO:0000256" key="1">
    <source>
        <dbReference type="ARBA" id="ARBA00004141"/>
    </source>
</evidence>
<dbReference type="Pfam" id="PF21892">
    <property type="entry name" value="TMEM145_N"/>
    <property type="match status" value="1"/>
</dbReference>
<comment type="subcellular location">
    <subcellularLocation>
        <location evidence="1">Membrane</location>
        <topology evidence="1">Multi-pass membrane protein</topology>
    </subcellularLocation>
</comment>
<dbReference type="GeneID" id="107071800"/>
<feature type="signal peptide" evidence="7">
    <location>
        <begin position="1"/>
        <end position="22"/>
    </location>
</feature>
<accession>A0ABM1J2B5</accession>
<evidence type="ECO:0000256" key="2">
    <source>
        <dbReference type="ARBA" id="ARBA00022692"/>
    </source>
</evidence>
<protein>
    <submittedName>
        <fullName evidence="11">Transmembrane protein 145-like</fullName>
    </submittedName>
</protein>
<dbReference type="PANTHER" id="PTHR23252">
    <property type="entry name" value="INTIMAL THICKNESS RECEPTOR-RELATED"/>
    <property type="match status" value="1"/>
</dbReference>
<feature type="transmembrane region" description="Helical" evidence="6">
    <location>
        <begin position="212"/>
        <end position="232"/>
    </location>
</feature>
<evidence type="ECO:0000256" key="7">
    <source>
        <dbReference type="SAM" id="SignalP"/>
    </source>
</evidence>
<dbReference type="InterPro" id="IPR019336">
    <property type="entry name" value="GPR180/TMEM145_TM"/>
</dbReference>
<evidence type="ECO:0000256" key="3">
    <source>
        <dbReference type="ARBA" id="ARBA00022989"/>
    </source>
</evidence>
<sequence length="452" mass="51673">MMSSKFVTFFITFLTLLHNMHSKILRGTLVTRENWAFLARFCFLTEQGTFRYDLEIRGQDTSVNLLLYYDAPHQWPTVYPSNKTCKEKESILSIANGQIVQLSTITSESSGCVLKNDSSLHCKSYRRFQSSRPMWWFIVLSDCYTKTGLNVTYWISLTNGSPGNIWKEHLSADEFYILPELLIAACIYVVLVILSFYVAVQLRSRRLLHVSYKLFMGSLLCQLMGILLEIYSYLNLALRGVLITGASLVGHLLEACSETLYTVLMLLLAFGYTITKSTLTPKQIRWLTYFICLSAACQLALYVYQFEIFDPGLILYIYESPPGYGLVALKLIAWIIFVLRCFKTTKKMTKKVHFYASLLSLGSAWFLCHPLTVLCITVLVDKWIRESVVRGCSLWIVLVGHATFLYVTRPTIANSRFPFHIRTCQVVPISGNGQNHSYEPRFKKVVSAFTIS</sequence>
<feature type="transmembrane region" description="Helical" evidence="6">
    <location>
        <begin position="252"/>
        <end position="274"/>
    </location>
</feature>
<feature type="transmembrane region" description="Helical" evidence="6">
    <location>
        <begin position="354"/>
        <end position="381"/>
    </location>
</feature>
<dbReference type="InterPro" id="IPR047831">
    <property type="entry name" value="GPR180/TMEM145"/>
</dbReference>
<keyword evidence="7" id="KW-0732">Signal</keyword>
<gene>
    <name evidence="11" type="primary">LOC107071800</name>
</gene>
<proteinExistence type="predicted"/>
<evidence type="ECO:0000256" key="5">
    <source>
        <dbReference type="ARBA" id="ARBA00023180"/>
    </source>
</evidence>
<dbReference type="InterPro" id="IPR053880">
    <property type="entry name" value="GPR180-like_N"/>
</dbReference>
<evidence type="ECO:0000256" key="4">
    <source>
        <dbReference type="ARBA" id="ARBA00023136"/>
    </source>
</evidence>
<dbReference type="PANTHER" id="PTHR23252:SF24">
    <property type="entry name" value="TRANSMEMBRANE PROTEIN 145"/>
    <property type="match status" value="1"/>
</dbReference>
<feature type="domain" description="GPR180/TMEM145 transmembrane" evidence="8">
    <location>
        <begin position="185"/>
        <end position="403"/>
    </location>
</feature>
<evidence type="ECO:0000313" key="10">
    <source>
        <dbReference type="Proteomes" id="UP000694924"/>
    </source>
</evidence>
<feature type="transmembrane region" description="Helical" evidence="6">
    <location>
        <begin position="181"/>
        <end position="200"/>
    </location>
</feature>
<keyword evidence="3 6" id="KW-1133">Transmembrane helix</keyword>
<keyword evidence="5" id="KW-0325">Glycoprotein</keyword>
<dbReference type="Pfam" id="PF10192">
    <property type="entry name" value="GPR180-TMEM145_TM"/>
    <property type="match status" value="1"/>
</dbReference>